<sequence length="270" mass="27866">MFLAVPGAKQAWPNVAACWSPRMPAMGTPPSTPRSRTVPYTSDDDAIRGSIDVGTPISAAIPSSQSSVSRSISSVREAFVTSVTCSPPSTPPVMFHTSQLSIVPISRSPASARSRAPSTWSSTQRTLGAAKYVASGRPVVAFQRSGPTSPPSLAAQPVGAGVLPDDRVVHGLAGGAVPHDRRLALVRDAHGGDLAGRHVGGRQRVRHHLAGARPDLRRVVLDPAGAGQDLAVLLLRDGGHRAVVVEQDAARAGGPLVDGGDVGHGRRSTA</sequence>
<dbReference type="EMBL" id="BSUZ01000001">
    <property type="protein sequence ID" value="GMA86562.1"/>
    <property type="molecule type" value="Genomic_DNA"/>
</dbReference>
<name>A0ABQ6JED3_9ACTN</name>
<dbReference type="Proteomes" id="UP001157017">
    <property type="component" value="Unassembled WGS sequence"/>
</dbReference>
<accession>A0ABQ6JED3</accession>
<reference evidence="2" key="1">
    <citation type="journal article" date="2019" name="Int. J. Syst. Evol. Microbiol.">
        <title>The Global Catalogue of Microorganisms (GCM) 10K type strain sequencing project: providing services to taxonomists for standard genome sequencing and annotation.</title>
        <authorList>
            <consortium name="The Broad Institute Genomics Platform"/>
            <consortium name="The Broad Institute Genome Sequencing Center for Infectious Disease"/>
            <person name="Wu L."/>
            <person name="Ma J."/>
        </authorList>
    </citation>
    <scope>NUCLEOTIDE SEQUENCE [LARGE SCALE GENOMIC DNA]</scope>
    <source>
        <strain evidence="2">NBRC 108730</strain>
    </source>
</reference>
<organism evidence="1 2">
    <name type="scientific">Angustibacter aerolatus</name>
    <dbReference type="NCBI Taxonomy" id="1162965"/>
    <lineage>
        <taxon>Bacteria</taxon>
        <taxon>Bacillati</taxon>
        <taxon>Actinomycetota</taxon>
        <taxon>Actinomycetes</taxon>
        <taxon>Kineosporiales</taxon>
        <taxon>Kineosporiaceae</taxon>
    </lineage>
</organism>
<protein>
    <submittedName>
        <fullName evidence="1">Uncharacterized protein</fullName>
    </submittedName>
</protein>
<gene>
    <name evidence="1" type="ORF">GCM10025868_18120</name>
</gene>
<keyword evidence="2" id="KW-1185">Reference proteome</keyword>
<comment type="caution">
    <text evidence="1">The sequence shown here is derived from an EMBL/GenBank/DDBJ whole genome shotgun (WGS) entry which is preliminary data.</text>
</comment>
<evidence type="ECO:0000313" key="1">
    <source>
        <dbReference type="EMBL" id="GMA86562.1"/>
    </source>
</evidence>
<evidence type="ECO:0000313" key="2">
    <source>
        <dbReference type="Proteomes" id="UP001157017"/>
    </source>
</evidence>
<proteinExistence type="predicted"/>